<evidence type="ECO:0000256" key="5">
    <source>
        <dbReference type="SAM" id="MobiDB-lite"/>
    </source>
</evidence>
<dbReference type="InterPro" id="IPR007343">
    <property type="entry name" value="Uncharacterised_pept_Zn_put"/>
</dbReference>
<accession>A0A841HXT1</accession>
<evidence type="ECO:0000256" key="4">
    <source>
        <dbReference type="ARBA" id="ARBA00023136"/>
    </source>
</evidence>
<name>A0A841HXT1_9DEIO</name>
<reference evidence="7 8" key="1">
    <citation type="submission" date="2020-08" db="EMBL/GenBank/DDBJ databases">
        <title>Genomic Encyclopedia of Type Strains, Phase IV (KMG-IV): sequencing the most valuable type-strain genomes for metagenomic binning, comparative biology and taxonomic classification.</title>
        <authorList>
            <person name="Goeker M."/>
        </authorList>
    </citation>
    <scope>NUCLEOTIDE SEQUENCE [LARGE SCALE GENOMIC DNA]</scope>
    <source>
        <strain evidence="7 8">DSM 21458</strain>
    </source>
</reference>
<sequence>MDWKNMRRSSNVEDRRGSRVPGGLAVGGGAGLLILLAGLLFGVDPGTLSGLLGGEPARQSTRPANDPQAQFASAVLGDTEDTWNRIFAGSGQNYTEPTLVLFEGAVQSACGYASSATGPFYCPGDQKLYLDLSFFDELSNRFGAPGEFARAYVIAHEIGHHVQEQLGILQKTQQQRARLGRTEGNRLTVRTELQADCFAGVWAHYAEQRGLIDTTDIQGAIRAAEAIGDDRLQRESQGYVVPDAFTHGSSAQRARWFQTGLRSGNPGACDTLSIPYNRL</sequence>
<evidence type="ECO:0000256" key="1">
    <source>
        <dbReference type="ARBA" id="ARBA00004167"/>
    </source>
</evidence>
<dbReference type="RefSeq" id="WP_183986419.1">
    <property type="nucleotide sequence ID" value="NZ_JACHHG010000005.1"/>
</dbReference>
<evidence type="ECO:0000256" key="6">
    <source>
        <dbReference type="SAM" id="Phobius"/>
    </source>
</evidence>
<keyword evidence="2 6" id="KW-0812">Transmembrane</keyword>
<evidence type="ECO:0008006" key="9">
    <source>
        <dbReference type="Google" id="ProtNLM"/>
    </source>
</evidence>
<dbReference type="EMBL" id="JACHHG010000005">
    <property type="protein sequence ID" value="MBB6098217.1"/>
    <property type="molecule type" value="Genomic_DNA"/>
</dbReference>
<evidence type="ECO:0000313" key="7">
    <source>
        <dbReference type="EMBL" id="MBB6098217.1"/>
    </source>
</evidence>
<keyword evidence="8" id="KW-1185">Reference proteome</keyword>
<feature type="region of interest" description="Disordered" evidence="5">
    <location>
        <begin position="1"/>
        <end position="20"/>
    </location>
</feature>
<organism evidence="7 8">
    <name type="scientific">Deinobacterium chartae</name>
    <dbReference type="NCBI Taxonomy" id="521158"/>
    <lineage>
        <taxon>Bacteria</taxon>
        <taxon>Thermotogati</taxon>
        <taxon>Deinococcota</taxon>
        <taxon>Deinococci</taxon>
        <taxon>Deinococcales</taxon>
        <taxon>Deinococcaceae</taxon>
        <taxon>Deinobacterium</taxon>
    </lineage>
</organism>
<feature type="compositionally biased region" description="Basic and acidic residues" evidence="5">
    <location>
        <begin position="1"/>
        <end position="17"/>
    </location>
</feature>
<feature type="transmembrane region" description="Helical" evidence="6">
    <location>
        <begin position="20"/>
        <end position="43"/>
    </location>
</feature>
<dbReference type="SUPFAM" id="SSF55486">
    <property type="entry name" value="Metalloproteases ('zincins'), catalytic domain"/>
    <property type="match status" value="1"/>
</dbReference>
<dbReference type="GO" id="GO:0016020">
    <property type="term" value="C:membrane"/>
    <property type="evidence" value="ECO:0007669"/>
    <property type="project" value="UniProtKB-SubCell"/>
</dbReference>
<comment type="subcellular location">
    <subcellularLocation>
        <location evidence="1">Membrane</location>
        <topology evidence="1">Single-pass membrane protein</topology>
    </subcellularLocation>
</comment>
<dbReference type="Proteomes" id="UP000569951">
    <property type="component" value="Unassembled WGS sequence"/>
</dbReference>
<dbReference type="PANTHER" id="PTHR30168:SF0">
    <property type="entry name" value="INNER MEMBRANE PROTEIN"/>
    <property type="match status" value="1"/>
</dbReference>
<proteinExistence type="predicted"/>
<dbReference type="Pfam" id="PF04228">
    <property type="entry name" value="Zn_peptidase"/>
    <property type="match status" value="1"/>
</dbReference>
<evidence type="ECO:0000313" key="8">
    <source>
        <dbReference type="Proteomes" id="UP000569951"/>
    </source>
</evidence>
<protein>
    <recommendedName>
        <fullName evidence="9">Neutral zinc metallopeptidase</fullName>
    </recommendedName>
</protein>
<keyword evidence="3 6" id="KW-1133">Transmembrane helix</keyword>
<evidence type="ECO:0000256" key="3">
    <source>
        <dbReference type="ARBA" id="ARBA00022989"/>
    </source>
</evidence>
<comment type="caution">
    <text evidence="7">The sequence shown here is derived from an EMBL/GenBank/DDBJ whole genome shotgun (WGS) entry which is preliminary data.</text>
</comment>
<evidence type="ECO:0000256" key="2">
    <source>
        <dbReference type="ARBA" id="ARBA00022692"/>
    </source>
</evidence>
<gene>
    <name evidence="7" type="ORF">HNR42_001642</name>
</gene>
<dbReference type="AlphaFoldDB" id="A0A841HXT1"/>
<dbReference type="PANTHER" id="PTHR30168">
    <property type="entry name" value="PUTATIVE MEMBRANE PROTEIN YPFJ"/>
    <property type="match status" value="1"/>
</dbReference>
<keyword evidence="4 6" id="KW-0472">Membrane</keyword>